<feature type="transmembrane region" description="Helical" evidence="8">
    <location>
        <begin position="74"/>
        <end position="91"/>
    </location>
</feature>
<feature type="transmembrane region" description="Helical" evidence="8">
    <location>
        <begin position="133"/>
        <end position="155"/>
    </location>
</feature>
<keyword evidence="3 9" id="KW-0808">Transferase</keyword>
<keyword evidence="7" id="KW-0460">Magnesium</keyword>
<evidence type="ECO:0000313" key="9">
    <source>
        <dbReference type="EMBL" id="TKA98134.1"/>
    </source>
</evidence>
<evidence type="ECO:0000313" key="10">
    <source>
        <dbReference type="Proteomes" id="UP000306340"/>
    </source>
</evidence>
<dbReference type="GO" id="GO:0044038">
    <property type="term" value="P:cell wall macromolecule biosynthetic process"/>
    <property type="evidence" value="ECO:0007669"/>
    <property type="project" value="TreeGrafter"/>
</dbReference>
<dbReference type="Proteomes" id="UP000306340">
    <property type="component" value="Unassembled WGS sequence"/>
</dbReference>
<feature type="transmembrane region" description="Helical" evidence="8">
    <location>
        <begin position="308"/>
        <end position="324"/>
    </location>
</feature>
<feature type="transmembrane region" description="Helical" evidence="8">
    <location>
        <begin position="6"/>
        <end position="25"/>
    </location>
</feature>
<name>A0A4U0Z6F3_9RHOB</name>
<evidence type="ECO:0000256" key="6">
    <source>
        <dbReference type="ARBA" id="ARBA00023136"/>
    </source>
</evidence>
<evidence type="ECO:0000256" key="1">
    <source>
        <dbReference type="ARBA" id="ARBA00004651"/>
    </source>
</evidence>
<keyword evidence="5 8" id="KW-1133">Transmembrane helix</keyword>
<dbReference type="CDD" id="cd06912">
    <property type="entry name" value="GT_MraY_like"/>
    <property type="match status" value="1"/>
</dbReference>
<feature type="transmembrane region" description="Helical" evidence="8">
    <location>
        <begin position="218"/>
        <end position="236"/>
    </location>
</feature>
<dbReference type="AlphaFoldDB" id="A0A4U0Z6F3"/>
<evidence type="ECO:0000256" key="2">
    <source>
        <dbReference type="ARBA" id="ARBA00022475"/>
    </source>
</evidence>
<protein>
    <submittedName>
        <fullName evidence="9">Glycosyl transferase family 4</fullName>
    </submittedName>
</protein>
<feature type="transmembrane region" description="Helical" evidence="8">
    <location>
        <begin position="187"/>
        <end position="206"/>
    </location>
</feature>
<dbReference type="PANTHER" id="PTHR22926:SF3">
    <property type="entry name" value="UNDECAPRENYL-PHOSPHATE ALPHA-N-ACETYLGLUCOSAMINYL 1-PHOSPHATE TRANSFERASE"/>
    <property type="match status" value="1"/>
</dbReference>
<dbReference type="GO" id="GO:0005886">
    <property type="term" value="C:plasma membrane"/>
    <property type="evidence" value="ECO:0007669"/>
    <property type="project" value="UniProtKB-SubCell"/>
</dbReference>
<dbReference type="EMBL" id="SWAU01000011">
    <property type="protein sequence ID" value="TKA98134.1"/>
    <property type="molecule type" value="Genomic_DNA"/>
</dbReference>
<feature type="binding site" evidence="7">
    <location>
        <position position="157"/>
    </location>
    <ligand>
        <name>Mg(2+)</name>
        <dbReference type="ChEBI" id="CHEBI:18420"/>
    </ligand>
</feature>
<accession>A0A4U0Z6F3</accession>
<dbReference type="GO" id="GO:0046872">
    <property type="term" value="F:metal ion binding"/>
    <property type="evidence" value="ECO:0007669"/>
    <property type="project" value="UniProtKB-KW"/>
</dbReference>
<keyword evidence="2" id="KW-1003">Cell membrane</keyword>
<evidence type="ECO:0000256" key="8">
    <source>
        <dbReference type="SAM" id="Phobius"/>
    </source>
</evidence>
<dbReference type="GO" id="GO:0009103">
    <property type="term" value="P:lipopolysaccharide biosynthetic process"/>
    <property type="evidence" value="ECO:0007669"/>
    <property type="project" value="TreeGrafter"/>
</dbReference>
<feature type="transmembrane region" description="Helical" evidence="8">
    <location>
        <begin position="242"/>
        <end position="262"/>
    </location>
</feature>
<comment type="subcellular location">
    <subcellularLocation>
        <location evidence="1">Cell membrane</location>
        <topology evidence="1">Multi-pass membrane protein</topology>
    </subcellularLocation>
</comment>
<keyword evidence="7" id="KW-0479">Metal-binding</keyword>
<dbReference type="InterPro" id="IPR000715">
    <property type="entry name" value="Glycosyl_transferase_4"/>
</dbReference>
<evidence type="ECO:0000256" key="5">
    <source>
        <dbReference type="ARBA" id="ARBA00022989"/>
    </source>
</evidence>
<evidence type="ECO:0000256" key="3">
    <source>
        <dbReference type="ARBA" id="ARBA00022679"/>
    </source>
</evidence>
<evidence type="ECO:0000256" key="4">
    <source>
        <dbReference type="ARBA" id="ARBA00022692"/>
    </source>
</evidence>
<proteinExistence type="predicted"/>
<dbReference type="Pfam" id="PF00953">
    <property type="entry name" value="Glycos_transf_4"/>
    <property type="match status" value="1"/>
</dbReference>
<gene>
    <name evidence="9" type="ORF">FAZ78_02565</name>
</gene>
<keyword evidence="6 8" id="KW-0472">Membrane</keyword>
<feature type="transmembrane region" description="Helical" evidence="8">
    <location>
        <begin position="162"/>
        <end position="181"/>
    </location>
</feature>
<comment type="caution">
    <text evidence="9">The sequence shown here is derived from an EMBL/GenBank/DDBJ whole genome shotgun (WGS) entry which is preliminary data.</text>
</comment>
<sequence length="367" mass="38584">MASMFLVPGLIGVAASLAAALLLVLTQRFHGHLSLDSHAGVQKLHLTPTPRIGGIALLVGAVTGGFWLPIEAQTLWWTLCLAAIPAFASGLAEDVTKRVGVKWRLLATIFAGFLFCELTGYRIASVDIPGADWLLSFPLFSILFTAVAIGGIANAVNIIDGVNGLASGTAIIVLSGFAVVAGQVGDVALLGCILLAISALFGFFLMNFPVGRIFLGDAGAYSAGFVLAVIAVALPARNPDLSPLIGLLALAYPVVETMVSIIRRMSREGTNPGQPDRLHLHSLVYRSRARRLAQQLGVPHMRNPMTSLILWSLSLLSSALMVLSSHSSGLVLLGLAGVAAFYLVAYRRVALLGPLFDRRSPEATSGA</sequence>
<dbReference type="GO" id="GO:0071555">
    <property type="term" value="P:cell wall organization"/>
    <property type="evidence" value="ECO:0007669"/>
    <property type="project" value="TreeGrafter"/>
</dbReference>
<feature type="transmembrane region" description="Helical" evidence="8">
    <location>
        <begin position="103"/>
        <end position="121"/>
    </location>
</feature>
<feature type="binding site" evidence="7">
    <location>
        <position position="217"/>
    </location>
    <ligand>
        <name>Mg(2+)</name>
        <dbReference type="ChEBI" id="CHEBI:18420"/>
    </ligand>
</feature>
<evidence type="ECO:0000256" key="7">
    <source>
        <dbReference type="PIRSR" id="PIRSR600715-1"/>
    </source>
</evidence>
<organism evidence="9 10">
    <name type="scientific">Cereibacter changlensis</name>
    <dbReference type="NCBI Taxonomy" id="402884"/>
    <lineage>
        <taxon>Bacteria</taxon>
        <taxon>Pseudomonadati</taxon>
        <taxon>Pseudomonadota</taxon>
        <taxon>Alphaproteobacteria</taxon>
        <taxon>Rhodobacterales</taxon>
        <taxon>Paracoccaceae</taxon>
        <taxon>Cereibacter</taxon>
    </lineage>
</organism>
<feature type="transmembrane region" description="Helical" evidence="8">
    <location>
        <begin position="330"/>
        <end position="349"/>
    </location>
</feature>
<feature type="transmembrane region" description="Helical" evidence="8">
    <location>
        <begin position="52"/>
        <end position="68"/>
    </location>
</feature>
<reference evidence="9 10" key="1">
    <citation type="submission" date="2019-04" db="EMBL/GenBank/DDBJ databases">
        <title>Crypto-aerobic microbial life in anoxic (sulfidic) marine sediments.</title>
        <authorList>
            <person name="Bhattacharya S."/>
            <person name="Roy C."/>
            <person name="Mondal N."/>
            <person name="Sarkar J."/>
            <person name="Mandal S."/>
            <person name="Rameez M.J."/>
            <person name="Ghosh W."/>
        </authorList>
    </citation>
    <scope>NUCLEOTIDE SEQUENCE [LARGE SCALE GENOMIC DNA]</scope>
    <source>
        <strain evidence="9 10">SBBC</strain>
    </source>
</reference>
<dbReference type="GO" id="GO:0016780">
    <property type="term" value="F:phosphotransferase activity, for other substituted phosphate groups"/>
    <property type="evidence" value="ECO:0007669"/>
    <property type="project" value="InterPro"/>
</dbReference>
<keyword evidence="4 8" id="KW-0812">Transmembrane</keyword>
<comment type="cofactor">
    <cofactor evidence="7">
        <name>Mg(2+)</name>
        <dbReference type="ChEBI" id="CHEBI:18420"/>
    </cofactor>
</comment>
<dbReference type="PANTHER" id="PTHR22926">
    <property type="entry name" value="PHOSPHO-N-ACETYLMURAMOYL-PENTAPEPTIDE-TRANSFERASE"/>
    <property type="match status" value="1"/>
</dbReference>